<feature type="transmembrane region" description="Helical" evidence="1">
    <location>
        <begin position="6"/>
        <end position="24"/>
    </location>
</feature>
<evidence type="ECO:0008006" key="4">
    <source>
        <dbReference type="Google" id="ProtNLM"/>
    </source>
</evidence>
<dbReference type="EMBL" id="JAFKMR010000010">
    <property type="protein sequence ID" value="MBN8743056.1"/>
    <property type="molecule type" value="Genomic_DNA"/>
</dbReference>
<organism evidence="2 3">
    <name type="scientific">Thiomonas arsenitoxydans (strain DSM 22701 / CIP 110005 / 3As)</name>
    <dbReference type="NCBI Taxonomy" id="426114"/>
    <lineage>
        <taxon>Bacteria</taxon>
        <taxon>Pseudomonadati</taxon>
        <taxon>Pseudomonadota</taxon>
        <taxon>Betaproteobacteria</taxon>
        <taxon>Burkholderiales</taxon>
        <taxon>Thiomonas</taxon>
    </lineage>
</organism>
<name>A0A8I1MUX4_THIA3</name>
<feature type="transmembrane region" description="Helical" evidence="1">
    <location>
        <begin position="132"/>
        <end position="150"/>
    </location>
</feature>
<keyword evidence="1" id="KW-1133">Transmembrane helix</keyword>
<accession>A0A8I1MUX4</accession>
<keyword evidence="1" id="KW-0472">Membrane</keyword>
<dbReference type="AlphaFoldDB" id="A0A8I1MUX4"/>
<reference evidence="2" key="1">
    <citation type="submission" date="2021-02" db="EMBL/GenBank/DDBJ databases">
        <title>Thiocyanate and organic carbon inputs drive convergent selection for specific autotrophic Afipia and Thiobacillus strains within complex microbiomes.</title>
        <authorList>
            <person name="Huddy R.J."/>
            <person name="Sachdeva R."/>
            <person name="Kadzinga F."/>
            <person name="Kantor R.S."/>
            <person name="Harrison S.T.L."/>
            <person name="Banfield J.F."/>
        </authorList>
    </citation>
    <scope>NUCLEOTIDE SEQUENCE</scope>
    <source>
        <strain evidence="2">SCN18_13_7_16_R3_B_64_19</strain>
    </source>
</reference>
<feature type="transmembrane region" description="Helical" evidence="1">
    <location>
        <begin position="60"/>
        <end position="78"/>
    </location>
</feature>
<comment type="caution">
    <text evidence="2">The sequence shown here is derived from an EMBL/GenBank/DDBJ whole genome shotgun (WGS) entry which is preliminary data.</text>
</comment>
<dbReference type="RefSeq" id="WP_276727300.1">
    <property type="nucleotide sequence ID" value="NZ_JAFKMR010000010.1"/>
</dbReference>
<keyword evidence="1" id="KW-0812">Transmembrane</keyword>
<feature type="transmembrane region" description="Helical" evidence="1">
    <location>
        <begin position="99"/>
        <end position="120"/>
    </location>
</feature>
<evidence type="ECO:0000313" key="2">
    <source>
        <dbReference type="EMBL" id="MBN8743056.1"/>
    </source>
</evidence>
<gene>
    <name evidence="2" type="ORF">J0I24_01990</name>
</gene>
<sequence length="173" mass="19268">MNYLQHIPTYVYVVFIVLMWMGVARCYPRSIRVERLTLMPTLIVILAVRAYLQLFPQPGLIDLAACILGTAVGIRIGWQHARGWVVQVNLETRRLAVPGDILMLGIIFGAFVFEFALHFGIATHAAWIELPVAQPGAAFIWAWLAGMTVGRNVNLGLRYRAAVQSAAKLSEVH</sequence>
<proteinExistence type="predicted"/>
<protein>
    <recommendedName>
        <fullName evidence="4">DUF1453 domain-containing protein</fullName>
    </recommendedName>
</protein>
<feature type="transmembrane region" description="Helical" evidence="1">
    <location>
        <begin position="36"/>
        <end position="54"/>
    </location>
</feature>
<dbReference type="Proteomes" id="UP000664800">
    <property type="component" value="Unassembled WGS sequence"/>
</dbReference>
<evidence type="ECO:0000313" key="3">
    <source>
        <dbReference type="Proteomes" id="UP000664800"/>
    </source>
</evidence>
<evidence type="ECO:0000256" key="1">
    <source>
        <dbReference type="SAM" id="Phobius"/>
    </source>
</evidence>